<organism evidence="2 4">
    <name type="scientific">Marivita cryptomonadis</name>
    <dbReference type="NCBI Taxonomy" id="505252"/>
    <lineage>
        <taxon>Bacteria</taxon>
        <taxon>Pseudomonadati</taxon>
        <taxon>Pseudomonadota</taxon>
        <taxon>Alphaproteobacteria</taxon>
        <taxon>Rhodobacterales</taxon>
        <taxon>Roseobacteraceae</taxon>
        <taxon>Marivita</taxon>
    </lineage>
</organism>
<dbReference type="PANTHER" id="PTHR31527">
    <property type="entry name" value="RE64534P"/>
    <property type="match status" value="1"/>
</dbReference>
<protein>
    <submittedName>
        <fullName evidence="2">Urea carboxylase-associated family protein</fullName>
    </submittedName>
</protein>
<dbReference type="OrthoDB" id="9772660at2"/>
<reference evidence="2 5" key="1">
    <citation type="submission" date="2021-01" db="EMBL/GenBank/DDBJ databases">
        <title>Diatom-associated Roseobacters Show Island Model of Population Structure.</title>
        <authorList>
            <person name="Qu L."/>
            <person name="Feng X."/>
            <person name="Chen Y."/>
            <person name="Li L."/>
            <person name="Wang X."/>
            <person name="Hu Z."/>
            <person name="Wang H."/>
            <person name="Luo H."/>
        </authorList>
    </citation>
    <scope>NUCLEOTIDE SEQUENCE</scope>
    <source>
        <strain evidence="3 5">CC28-63</strain>
        <strain evidence="2">CC28-69</strain>
    </source>
</reference>
<dbReference type="RefSeq" id="WP_085633492.1">
    <property type="nucleotide sequence ID" value="NZ_JAFBWU010000029.1"/>
</dbReference>
<evidence type="ECO:0000313" key="4">
    <source>
        <dbReference type="Proteomes" id="UP000755667"/>
    </source>
</evidence>
<dbReference type="Proteomes" id="UP000809440">
    <property type="component" value="Unassembled WGS sequence"/>
</dbReference>
<keyword evidence="5" id="KW-1185">Reference proteome</keyword>
<evidence type="ECO:0000313" key="5">
    <source>
        <dbReference type="Proteomes" id="UP000809440"/>
    </source>
</evidence>
<dbReference type="AlphaFoldDB" id="A0A9Q2P8I4"/>
<dbReference type="Proteomes" id="UP000755667">
    <property type="component" value="Unassembled WGS sequence"/>
</dbReference>
<dbReference type="InterPro" id="IPR018959">
    <property type="entry name" value="DUF1989"/>
</dbReference>
<comment type="caution">
    <text evidence="2">The sequence shown here is derived from an EMBL/GenBank/DDBJ whole genome shotgun (WGS) entry which is preliminary data.</text>
</comment>
<dbReference type="EMBL" id="JAFBXE010000029">
    <property type="protein sequence ID" value="MBM2415163.1"/>
    <property type="molecule type" value="Genomic_DNA"/>
</dbReference>
<dbReference type="PANTHER" id="PTHR31527:SF0">
    <property type="entry name" value="RE64534P"/>
    <property type="match status" value="1"/>
</dbReference>
<evidence type="ECO:0000259" key="1">
    <source>
        <dbReference type="Pfam" id="PF09347"/>
    </source>
</evidence>
<name>A0A9Q2P8I4_9RHOB</name>
<evidence type="ECO:0000313" key="2">
    <source>
        <dbReference type="EMBL" id="MBM2415163.1"/>
    </source>
</evidence>
<sequence length="224" mass="24111">MQAAHVPDGTNHSLNLAISPDGVPVVGRRYKIKARCGVAVQLAAKQTLRVINPSGHQVCDFWAFAAPDLQEHLSMAHLHTALGSIFPKVGDRLVSNLRRPMLRLAADTSPGVHDTIIACCDHARYQQLGCERYHDNCADNLRMALMAIGLQAPLVPAPLNVWMNVPVAHDGSTRFAAPVSKPGDHIDFCAEMDLISVMSACPQDITPVNGVGVAPESLAFEVLD</sequence>
<dbReference type="Pfam" id="PF09347">
    <property type="entry name" value="DUF1989"/>
    <property type="match status" value="1"/>
</dbReference>
<evidence type="ECO:0000313" key="3">
    <source>
        <dbReference type="EMBL" id="MBM2419837.1"/>
    </source>
</evidence>
<proteinExistence type="predicted"/>
<dbReference type="GeneID" id="62643243"/>
<gene>
    <name evidence="2" type="ORF">JQX41_22905</name>
    <name evidence="3" type="ORF">JQX48_22940</name>
</gene>
<dbReference type="EMBL" id="JAFBXF010000029">
    <property type="protein sequence ID" value="MBM2419837.1"/>
    <property type="molecule type" value="Genomic_DNA"/>
</dbReference>
<accession>A0A9Q2P8I4</accession>
<feature type="domain" description="DUF1989" evidence="1">
    <location>
        <begin position="31"/>
        <end position="195"/>
    </location>
</feature>